<dbReference type="GO" id="GO:0005524">
    <property type="term" value="F:ATP binding"/>
    <property type="evidence" value="ECO:0007669"/>
    <property type="project" value="UniProtKB-KW"/>
</dbReference>
<keyword evidence="3" id="KW-0808">Transferase</keyword>
<evidence type="ECO:0000256" key="3">
    <source>
        <dbReference type="ARBA" id="ARBA00022679"/>
    </source>
</evidence>
<evidence type="ECO:0000313" key="16">
    <source>
        <dbReference type="EMBL" id="BBH01878.1"/>
    </source>
</evidence>
<dbReference type="GO" id="GO:0004674">
    <property type="term" value="F:protein serine/threonine kinase activity"/>
    <property type="evidence" value="ECO:0007669"/>
    <property type="project" value="UniProtKB-KW"/>
</dbReference>
<evidence type="ECO:0000259" key="13">
    <source>
        <dbReference type="PROSITE" id="PS50011"/>
    </source>
</evidence>
<dbReference type="InterPro" id="IPR008271">
    <property type="entry name" value="Ser/Thr_kinase_AS"/>
</dbReference>
<evidence type="ECO:0000259" key="14">
    <source>
        <dbReference type="PROSITE" id="PS50927"/>
    </source>
</evidence>
<name>A0A4Y1RDB2_PRUDU</name>
<dbReference type="PROSITE" id="PS50927">
    <property type="entry name" value="BULB_LECTIN"/>
    <property type="match status" value="1"/>
</dbReference>
<evidence type="ECO:0000256" key="1">
    <source>
        <dbReference type="ARBA" id="ARBA00012513"/>
    </source>
</evidence>
<feature type="domain" description="Apple" evidence="15">
    <location>
        <begin position="223"/>
        <end position="305"/>
    </location>
</feature>
<keyword evidence="12" id="KW-0812">Transmembrane</keyword>
<keyword evidence="2" id="KW-0723">Serine/threonine-protein kinase</keyword>
<keyword evidence="5" id="KW-0547">Nucleotide-binding</keyword>
<sequence length="615" mass="68039">MGTDAITQSQSLRDGNTLISKHGSFELGFFSQPAPDSKNSFLGIWYKSSVSLVTNVTWVANQQNPINGSSGILMINSTGSVVLLSQDQTVVWSINLARQPRNPILQLLDSGNLVLREAKDGNSENYLWQSFDSHSDKLFQGMKIEWKVKTRACRSLLASRVEHDTSTSGDYCDSNGRCGPNGICTITKSPVCSCFKGFEPKALGKWNIGAYQEGCVRTEPLSCQNKHEFIKYPGVKLPDITNSWVNQTLSLRECREICLNNCSCMAYASSSVKGGVSGCTIWFGNLMNTRELLDGGQDLYIQMPTSGLKANWPKTKIAVIVVAVASVVSGTLLAVYCIRRKRRKFREKIRKNGMMGQDNEGQEADLELPLFSLPTIVTATDNFSFTRKLGEGGFGPVYKGRLEDGQEIAVKRLSQSSGQGPDEFKNEVLLIAKLQHRNLVLKLFSLFIWDFKLELRIIHRDLKASNVLLDKDMNPKISDFGLARTFGGDQTEGVTRNVVGTYGYMAPEYAIDGQFSVKSDIVSGKRSRGFYDPDDNLNLIGHVPVDRPTMSSVILMLGDEFPLPQPKKPGFFGGKYSSEADSSRMDHVEILGPLQRTLGLQMVGFSELVIGIHKE</sequence>
<protein>
    <recommendedName>
        <fullName evidence="1">non-specific serine/threonine protein kinase</fullName>
        <ecNumber evidence="1">2.7.11.1</ecNumber>
    </recommendedName>
</protein>
<comment type="catalytic activity">
    <reaction evidence="10">
        <text>L-threonyl-[protein] + ATP = O-phospho-L-threonyl-[protein] + ADP + H(+)</text>
        <dbReference type="Rhea" id="RHEA:46608"/>
        <dbReference type="Rhea" id="RHEA-COMP:11060"/>
        <dbReference type="Rhea" id="RHEA-COMP:11605"/>
        <dbReference type="ChEBI" id="CHEBI:15378"/>
        <dbReference type="ChEBI" id="CHEBI:30013"/>
        <dbReference type="ChEBI" id="CHEBI:30616"/>
        <dbReference type="ChEBI" id="CHEBI:61977"/>
        <dbReference type="ChEBI" id="CHEBI:456216"/>
        <dbReference type="EC" id="2.7.11.1"/>
    </reaction>
</comment>
<dbReference type="GO" id="GO:0048544">
    <property type="term" value="P:recognition of pollen"/>
    <property type="evidence" value="ECO:0007669"/>
    <property type="project" value="InterPro"/>
</dbReference>
<feature type="domain" description="Protein kinase" evidence="13">
    <location>
        <begin position="321"/>
        <end position="615"/>
    </location>
</feature>
<dbReference type="EC" id="2.7.11.1" evidence="1"/>
<accession>A0A4Y1RDB2</accession>
<dbReference type="Gene3D" id="3.50.4.10">
    <property type="entry name" value="Hepatocyte Growth Factor"/>
    <property type="match status" value="1"/>
</dbReference>
<feature type="domain" description="Bulb-type lectin" evidence="14">
    <location>
        <begin position="3"/>
        <end position="128"/>
    </location>
</feature>
<dbReference type="PANTHER" id="PTHR32444">
    <property type="entry name" value="BULB-TYPE LECTIN DOMAIN-CONTAINING PROTEIN"/>
    <property type="match status" value="1"/>
</dbReference>
<reference evidence="16" key="1">
    <citation type="journal article" date="2019" name="Science">
        <title>Mutation of a bHLH transcription factor allowed almond domestication.</title>
        <authorList>
            <person name="Sanchez-Perez R."/>
            <person name="Pavan S."/>
            <person name="Mazzeo R."/>
            <person name="Moldovan C."/>
            <person name="Aiese Cigliano R."/>
            <person name="Del Cueto J."/>
            <person name="Ricciardi F."/>
            <person name="Lotti C."/>
            <person name="Ricciardi L."/>
            <person name="Dicenta F."/>
            <person name="Lopez-Marques R.L."/>
            <person name="Lindberg Moller B."/>
        </authorList>
    </citation>
    <scope>NUCLEOTIDE SEQUENCE</scope>
</reference>
<evidence type="ECO:0000256" key="4">
    <source>
        <dbReference type="ARBA" id="ARBA00022729"/>
    </source>
</evidence>
<evidence type="ECO:0000259" key="15">
    <source>
        <dbReference type="PROSITE" id="PS50948"/>
    </source>
</evidence>
<evidence type="ECO:0000256" key="11">
    <source>
        <dbReference type="ARBA" id="ARBA00048679"/>
    </source>
</evidence>
<keyword evidence="8" id="KW-1015">Disulfide bond</keyword>
<proteinExistence type="predicted"/>
<dbReference type="AlphaFoldDB" id="A0A4Y1RDB2"/>
<dbReference type="Pfam" id="PF07714">
    <property type="entry name" value="PK_Tyr_Ser-Thr"/>
    <property type="match status" value="1"/>
</dbReference>
<dbReference type="FunFam" id="1.10.510.10:FF:001023">
    <property type="entry name" value="Os07g0541700 protein"/>
    <property type="match status" value="1"/>
</dbReference>
<dbReference type="Gene3D" id="1.10.510.10">
    <property type="entry name" value="Transferase(Phosphotransferase) domain 1"/>
    <property type="match status" value="1"/>
</dbReference>
<dbReference type="SUPFAM" id="SSF56112">
    <property type="entry name" value="Protein kinase-like (PK-like)"/>
    <property type="match status" value="1"/>
</dbReference>
<gene>
    <name evidence="16" type="ORF">Prudu_012273</name>
</gene>
<comment type="catalytic activity">
    <reaction evidence="11">
        <text>L-seryl-[protein] + ATP = O-phospho-L-seryl-[protein] + ADP + H(+)</text>
        <dbReference type="Rhea" id="RHEA:17989"/>
        <dbReference type="Rhea" id="RHEA-COMP:9863"/>
        <dbReference type="Rhea" id="RHEA-COMP:11604"/>
        <dbReference type="ChEBI" id="CHEBI:15378"/>
        <dbReference type="ChEBI" id="CHEBI:29999"/>
        <dbReference type="ChEBI" id="CHEBI:30616"/>
        <dbReference type="ChEBI" id="CHEBI:83421"/>
        <dbReference type="ChEBI" id="CHEBI:456216"/>
        <dbReference type="EC" id="2.7.11.1"/>
    </reaction>
</comment>
<evidence type="ECO:0000256" key="9">
    <source>
        <dbReference type="ARBA" id="ARBA00023180"/>
    </source>
</evidence>
<dbReference type="CDD" id="cd01098">
    <property type="entry name" value="PAN_AP_plant"/>
    <property type="match status" value="1"/>
</dbReference>
<dbReference type="PROSITE" id="PS50011">
    <property type="entry name" value="PROTEIN_KINASE_DOM"/>
    <property type="match status" value="1"/>
</dbReference>
<dbReference type="CDD" id="cd00054">
    <property type="entry name" value="EGF_CA"/>
    <property type="match status" value="1"/>
</dbReference>
<dbReference type="Gene3D" id="2.90.10.10">
    <property type="entry name" value="Bulb-type lectin domain"/>
    <property type="match status" value="1"/>
</dbReference>
<evidence type="ECO:0000256" key="8">
    <source>
        <dbReference type="ARBA" id="ARBA00023157"/>
    </source>
</evidence>
<dbReference type="InterPro" id="IPR036426">
    <property type="entry name" value="Bulb-type_lectin_dom_sf"/>
</dbReference>
<evidence type="ECO:0000256" key="10">
    <source>
        <dbReference type="ARBA" id="ARBA00047899"/>
    </source>
</evidence>
<dbReference type="InterPro" id="IPR011009">
    <property type="entry name" value="Kinase-like_dom_sf"/>
</dbReference>
<dbReference type="Pfam" id="PF00069">
    <property type="entry name" value="Pkinase"/>
    <property type="match status" value="1"/>
</dbReference>
<dbReference type="SMART" id="SM00108">
    <property type="entry name" value="B_lectin"/>
    <property type="match status" value="1"/>
</dbReference>
<dbReference type="InterPro" id="IPR001480">
    <property type="entry name" value="Bulb-type_lectin_dom"/>
</dbReference>
<dbReference type="Pfam" id="PF08276">
    <property type="entry name" value="PAN_2"/>
    <property type="match status" value="1"/>
</dbReference>
<keyword evidence="12" id="KW-1133">Transmembrane helix</keyword>
<keyword evidence="12" id="KW-0472">Membrane</keyword>
<evidence type="ECO:0000256" key="6">
    <source>
        <dbReference type="ARBA" id="ARBA00022777"/>
    </source>
</evidence>
<dbReference type="InterPro" id="IPR001245">
    <property type="entry name" value="Ser-Thr/Tyr_kinase_cat_dom"/>
</dbReference>
<dbReference type="SMART" id="SM00220">
    <property type="entry name" value="S_TKc"/>
    <property type="match status" value="1"/>
</dbReference>
<evidence type="ECO:0000256" key="2">
    <source>
        <dbReference type="ARBA" id="ARBA00022527"/>
    </source>
</evidence>
<dbReference type="InterPro" id="IPR000719">
    <property type="entry name" value="Prot_kinase_dom"/>
</dbReference>
<dbReference type="PROSITE" id="PS00108">
    <property type="entry name" value="PROTEIN_KINASE_ST"/>
    <property type="match status" value="1"/>
</dbReference>
<dbReference type="InterPro" id="IPR000858">
    <property type="entry name" value="S_locus_glycoprot_dom"/>
</dbReference>
<dbReference type="PANTHER" id="PTHR32444:SF234">
    <property type="entry name" value="RECEPTOR-LIKE SERINE_THREONINE-PROTEIN KINASE"/>
    <property type="match status" value="1"/>
</dbReference>
<evidence type="ECO:0000256" key="5">
    <source>
        <dbReference type="ARBA" id="ARBA00022741"/>
    </source>
</evidence>
<dbReference type="InterPro" id="IPR003609">
    <property type="entry name" value="Pan_app"/>
</dbReference>
<dbReference type="FunFam" id="2.90.10.10:FF:000001">
    <property type="entry name" value="G-type lectin S-receptor-like serine/threonine-protein kinase"/>
    <property type="match status" value="1"/>
</dbReference>
<evidence type="ECO:0000256" key="7">
    <source>
        <dbReference type="ARBA" id="ARBA00022840"/>
    </source>
</evidence>
<dbReference type="SMART" id="SM00473">
    <property type="entry name" value="PAN_AP"/>
    <property type="match status" value="1"/>
</dbReference>
<keyword evidence="6" id="KW-0418">Kinase</keyword>
<dbReference type="SUPFAM" id="SSF51110">
    <property type="entry name" value="alpha-D-mannose-specific plant lectins"/>
    <property type="match status" value="1"/>
</dbReference>
<organism evidence="16">
    <name type="scientific">Prunus dulcis</name>
    <name type="common">Almond</name>
    <name type="synonym">Amygdalus dulcis</name>
    <dbReference type="NCBI Taxonomy" id="3755"/>
    <lineage>
        <taxon>Eukaryota</taxon>
        <taxon>Viridiplantae</taxon>
        <taxon>Streptophyta</taxon>
        <taxon>Embryophyta</taxon>
        <taxon>Tracheophyta</taxon>
        <taxon>Spermatophyta</taxon>
        <taxon>Magnoliopsida</taxon>
        <taxon>eudicotyledons</taxon>
        <taxon>Gunneridae</taxon>
        <taxon>Pentapetalae</taxon>
        <taxon>rosids</taxon>
        <taxon>fabids</taxon>
        <taxon>Rosales</taxon>
        <taxon>Rosaceae</taxon>
        <taxon>Amygdaloideae</taxon>
        <taxon>Amygdaleae</taxon>
        <taxon>Prunus</taxon>
    </lineage>
</organism>
<dbReference type="CDD" id="cd00028">
    <property type="entry name" value="B_lectin"/>
    <property type="match status" value="1"/>
</dbReference>
<keyword evidence="7" id="KW-0067">ATP-binding</keyword>
<feature type="transmembrane region" description="Helical" evidence="12">
    <location>
        <begin position="317"/>
        <end position="338"/>
    </location>
</feature>
<dbReference type="Pfam" id="PF01453">
    <property type="entry name" value="B_lectin"/>
    <property type="match status" value="1"/>
</dbReference>
<dbReference type="Pfam" id="PF00954">
    <property type="entry name" value="S_locus_glycop"/>
    <property type="match status" value="1"/>
</dbReference>
<keyword evidence="9" id="KW-0325">Glycoprotein</keyword>
<dbReference type="Gene3D" id="3.30.200.20">
    <property type="entry name" value="Phosphorylase Kinase, domain 1"/>
    <property type="match status" value="1"/>
</dbReference>
<dbReference type="PROSITE" id="PS50948">
    <property type="entry name" value="PAN"/>
    <property type="match status" value="1"/>
</dbReference>
<keyword evidence="4" id="KW-0732">Signal</keyword>
<dbReference type="EMBL" id="AP019300">
    <property type="protein sequence ID" value="BBH01878.1"/>
    <property type="molecule type" value="Genomic_DNA"/>
</dbReference>
<evidence type="ECO:0000256" key="12">
    <source>
        <dbReference type="SAM" id="Phobius"/>
    </source>
</evidence>